<dbReference type="PRINTS" id="PR00081">
    <property type="entry name" value="GDHRDH"/>
</dbReference>
<name>A0A4Q4MBI5_9PLEO</name>
<dbReference type="AlphaFoldDB" id="A0A4Q4MBI5"/>
<gene>
    <name evidence="4" type="ORF">AA0114_g7843</name>
</gene>
<comment type="similarity">
    <text evidence="1 3">Belongs to the short-chain dehydrogenases/reductases (SDR) family.</text>
</comment>
<proteinExistence type="inferred from homology"/>
<dbReference type="InterPro" id="IPR002347">
    <property type="entry name" value="SDR_fam"/>
</dbReference>
<dbReference type="InterPro" id="IPR036291">
    <property type="entry name" value="NAD(P)-bd_dom_sf"/>
</dbReference>
<dbReference type="PANTHER" id="PTHR43180:SF63">
    <property type="entry name" value="DEHYDROGENASE_REDUCTASE FAMILY PROTEIN, PUTATIVE (AFU_ORTHOLOGUE AFUA_6G03520)-RELATED"/>
    <property type="match status" value="1"/>
</dbReference>
<dbReference type="PANTHER" id="PTHR43180">
    <property type="entry name" value="3-OXOACYL-(ACYL-CARRIER-PROTEIN) REDUCTASE (AFU_ORTHOLOGUE AFUA_6G11210)"/>
    <property type="match status" value="1"/>
</dbReference>
<evidence type="ECO:0000313" key="4">
    <source>
        <dbReference type="EMBL" id="RYN47371.1"/>
    </source>
</evidence>
<evidence type="ECO:0000313" key="5">
    <source>
        <dbReference type="Proteomes" id="UP000292402"/>
    </source>
</evidence>
<accession>A0A4Q4MBI5</accession>
<reference evidence="5" key="1">
    <citation type="journal article" date="2019" name="bioRxiv">
        <title>Genomics, evolutionary history and diagnostics of the Alternaria alternata species group including apple and Asian pear pathotypes.</title>
        <authorList>
            <person name="Armitage A.D."/>
            <person name="Cockerton H.M."/>
            <person name="Sreenivasaprasad S."/>
            <person name="Woodhall J.W."/>
            <person name="Lane C.R."/>
            <person name="Harrison R.J."/>
            <person name="Clarkson J.P."/>
        </authorList>
    </citation>
    <scope>NUCLEOTIDE SEQUENCE [LARGE SCALE GENOMIC DNA]</scope>
    <source>
        <strain evidence="5">FERA 1082</strain>
    </source>
</reference>
<dbReference type="GO" id="GO:0016491">
    <property type="term" value="F:oxidoreductase activity"/>
    <property type="evidence" value="ECO:0007669"/>
    <property type="project" value="UniProtKB-KW"/>
</dbReference>
<dbReference type="PRINTS" id="PR00080">
    <property type="entry name" value="SDRFAMILY"/>
</dbReference>
<dbReference type="Gene3D" id="3.40.50.720">
    <property type="entry name" value="NAD(P)-binding Rossmann-like Domain"/>
    <property type="match status" value="1"/>
</dbReference>
<protein>
    <recommendedName>
        <fullName evidence="6">NAD(P)-binding protein</fullName>
    </recommendedName>
</protein>
<keyword evidence="2" id="KW-0560">Oxidoreductase</keyword>
<dbReference type="Proteomes" id="UP000292402">
    <property type="component" value="Unassembled WGS sequence"/>
</dbReference>
<comment type="caution">
    <text evidence="4">The sequence shown here is derived from an EMBL/GenBank/DDBJ whole genome shotgun (WGS) entry which is preliminary data.</text>
</comment>
<evidence type="ECO:0000256" key="2">
    <source>
        <dbReference type="ARBA" id="ARBA00023002"/>
    </source>
</evidence>
<dbReference type="Pfam" id="PF00106">
    <property type="entry name" value="adh_short"/>
    <property type="match status" value="1"/>
</dbReference>
<evidence type="ECO:0000256" key="1">
    <source>
        <dbReference type="ARBA" id="ARBA00006484"/>
    </source>
</evidence>
<dbReference type="EMBL" id="PDXA01000026">
    <property type="protein sequence ID" value="RYN47371.1"/>
    <property type="molecule type" value="Genomic_DNA"/>
</dbReference>
<dbReference type="SUPFAM" id="SSF51735">
    <property type="entry name" value="NAD(P)-binding Rossmann-fold domains"/>
    <property type="match status" value="1"/>
</dbReference>
<evidence type="ECO:0008006" key="6">
    <source>
        <dbReference type="Google" id="ProtNLM"/>
    </source>
</evidence>
<evidence type="ECO:0000256" key="3">
    <source>
        <dbReference type="RuleBase" id="RU000363"/>
    </source>
</evidence>
<organism evidence="4 5">
    <name type="scientific">Alternaria tenuissima</name>
    <dbReference type="NCBI Taxonomy" id="119927"/>
    <lineage>
        <taxon>Eukaryota</taxon>
        <taxon>Fungi</taxon>
        <taxon>Dikarya</taxon>
        <taxon>Ascomycota</taxon>
        <taxon>Pezizomycotina</taxon>
        <taxon>Dothideomycetes</taxon>
        <taxon>Pleosporomycetidae</taxon>
        <taxon>Pleosporales</taxon>
        <taxon>Pleosporineae</taxon>
        <taxon>Pleosporaceae</taxon>
        <taxon>Alternaria</taxon>
        <taxon>Alternaria sect. Alternaria</taxon>
        <taxon>Alternaria alternata complex</taxon>
    </lineage>
</organism>
<sequence>MSSTNSCHYLPNGKPKTVIITGSANGIGAKTARTYHEHGCNIVVADLASSSKAANALVSSLPEPSRAIYHPTNIVSWSDMQNLFRETKKTFGQVDIVVANAGLMESKGFFDFEEDEQGELMEAVEAGKIIDVNLKGTMNTLRMAMHSMKSNPLDLDGARGSIVLIASTSGYFGGTGVVSYVSSKHGVIGLARASQTVAQQLSIRVNVVAPFFTPTHITSGYSEKWKDYGLPANTTADVANAIVTTSMHPERQGHSMMVAGNLVREIEVARTSATKDWLGVEIFDIMTRGGKFFNDLGGYTLPKARS</sequence>